<keyword evidence="4 5" id="KW-0472">Membrane</keyword>
<dbReference type="KEGG" id="sly:101266204"/>
<dbReference type="InterPro" id="IPR044839">
    <property type="entry name" value="NDR1-like"/>
</dbReference>
<dbReference type="OMA" id="TFPANKA"/>
<evidence type="ECO:0000313" key="7">
    <source>
        <dbReference type="EnsemblPlants" id="Solyc03g121620.1.1.1"/>
    </source>
</evidence>
<accession>A0A3Q7FU52</accession>
<protein>
    <recommendedName>
        <fullName evidence="6">Late embryogenesis abundant protein LEA-2 subgroup domain-containing protein</fullName>
    </recommendedName>
</protein>
<name>A0A3Q7FU52_SOLLC</name>
<dbReference type="GO" id="GO:0098542">
    <property type="term" value="P:defense response to other organism"/>
    <property type="evidence" value="ECO:0007669"/>
    <property type="project" value="InterPro"/>
</dbReference>
<proteinExistence type="predicted"/>
<dbReference type="GeneID" id="101266204"/>
<dbReference type="FunCoup" id="A0A3Q7FU52">
    <property type="interactions" value="590"/>
</dbReference>
<dbReference type="Pfam" id="PF03168">
    <property type="entry name" value="LEA_2"/>
    <property type="match status" value="1"/>
</dbReference>
<dbReference type="Proteomes" id="UP000004994">
    <property type="component" value="Chromosome 3"/>
</dbReference>
<dbReference type="OrthoDB" id="777167at2759"/>
<dbReference type="InParanoid" id="A0A3Q7FU52"/>
<dbReference type="Gramene" id="Solyc03g121620.1.1">
    <property type="protein sequence ID" value="Solyc03g121620.1.1.1"/>
    <property type="gene ID" value="Solyc03g121620.1"/>
</dbReference>
<evidence type="ECO:0000256" key="3">
    <source>
        <dbReference type="ARBA" id="ARBA00022989"/>
    </source>
</evidence>
<dbReference type="PANTHER" id="PTHR31234:SF2">
    <property type="entry name" value="OS05G0199100 PROTEIN"/>
    <property type="match status" value="1"/>
</dbReference>
<keyword evidence="2 5" id="KW-0812">Transmembrane</keyword>
<dbReference type="STRING" id="4081.A0A3Q7FU52"/>
<comment type="subcellular location">
    <subcellularLocation>
        <location evidence="1">Membrane</location>
        <topology evidence="1">Single-pass membrane protein</topology>
    </subcellularLocation>
</comment>
<dbReference type="AlphaFoldDB" id="A0A3Q7FU52"/>
<evidence type="ECO:0000313" key="8">
    <source>
        <dbReference type="Proteomes" id="UP000004994"/>
    </source>
</evidence>
<feature type="transmembrane region" description="Helical" evidence="5">
    <location>
        <begin position="66"/>
        <end position="97"/>
    </location>
</feature>
<evidence type="ECO:0000259" key="6">
    <source>
        <dbReference type="Pfam" id="PF03168"/>
    </source>
</evidence>
<dbReference type="EnsemblPlants" id="Solyc03g121620.1.1">
    <property type="protein sequence ID" value="Solyc03g121620.1.1.1"/>
    <property type="gene ID" value="Solyc03g121620.1"/>
</dbReference>
<evidence type="ECO:0000256" key="5">
    <source>
        <dbReference type="SAM" id="Phobius"/>
    </source>
</evidence>
<keyword evidence="3 5" id="KW-1133">Transmembrane helix</keyword>
<dbReference type="Gene3D" id="2.60.40.1820">
    <property type="match status" value="1"/>
</dbReference>
<dbReference type="PaxDb" id="4081-Solyc03g121620.1.1"/>
<dbReference type="PANTHER" id="PTHR31234">
    <property type="entry name" value="LATE EMBRYOGENESIS ABUNDANT (LEA) HYDROXYPROLINE-RICH GLYCOPROTEIN FAMILY"/>
    <property type="match status" value="1"/>
</dbReference>
<evidence type="ECO:0000256" key="4">
    <source>
        <dbReference type="ARBA" id="ARBA00023136"/>
    </source>
</evidence>
<dbReference type="GO" id="GO:0016020">
    <property type="term" value="C:membrane"/>
    <property type="evidence" value="ECO:0007669"/>
    <property type="project" value="UniProtKB-SubCell"/>
</dbReference>
<sequence length="267" mass="28922">MADRVYPAAKPAVPNGTAAPAPAPAAAAAANGGANQTFPANKAQLYNAARPTYRPMPPPRRKHRRSCCCCCCLFITLFIITIVLLAAIAGAIFWVLYRPQRPSFSVSTLQVSQLNLTSTKLASKFSLTVVARNPNKKISFFYDPINISFNSADVDIGDGSLPAFTHNRKNTTTLKTVVSSSGKNLDDSAISNLKSKLKNKKSLPLEIKLDTKVKVKVGSLKTKKVGIRVKCSGIKITVPSGKTPTKATTSNVKCKVDLRIKIWKWTF</sequence>
<dbReference type="InterPro" id="IPR004864">
    <property type="entry name" value="LEA_2"/>
</dbReference>
<feature type="domain" description="Late embryogenesis abundant protein LEA-2 subgroup" evidence="6">
    <location>
        <begin position="129"/>
        <end position="231"/>
    </location>
</feature>
<reference evidence="7" key="1">
    <citation type="journal article" date="2012" name="Nature">
        <title>The tomato genome sequence provides insights into fleshy fruit evolution.</title>
        <authorList>
            <consortium name="Tomato Genome Consortium"/>
        </authorList>
    </citation>
    <scope>NUCLEOTIDE SEQUENCE [LARGE SCALE GENOMIC DNA]</scope>
    <source>
        <strain evidence="7">cv. Heinz 1706</strain>
    </source>
</reference>
<keyword evidence="8" id="KW-1185">Reference proteome</keyword>
<reference evidence="7" key="2">
    <citation type="submission" date="2019-01" db="UniProtKB">
        <authorList>
            <consortium name="EnsemblPlants"/>
        </authorList>
    </citation>
    <scope>IDENTIFICATION</scope>
    <source>
        <strain evidence="7">cv. Heinz 1706</strain>
    </source>
</reference>
<evidence type="ECO:0000256" key="2">
    <source>
        <dbReference type="ARBA" id="ARBA00022692"/>
    </source>
</evidence>
<dbReference type="SUPFAM" id="SSF117070">
    <property type="entry name" value="LEA14-like"/>
    <property type="match status" value="1"/>
</dbReference>
<organism evidence="7">
    <name type="scientific">Solanum lycopersicum</name>
    <name type="common">Tomato</name>
    <name type="synonym">Lycopersicon esculentum</name>
    <dbReference type="NCBI Taxonomy" id="4081"/>
    <lineage>
        <taxon>Eukaryota</taxon>
        <taxon>Viridiplantae</taxon>
        <taxon>Streptophyta</taxon>
        <taxon>Embryophyta</taxon>
        <taxon>Tracheophyta</taxon>
        <taxon>Spermatophyta</taxon>
        <taxon>Magnoliopsida</taxon>
        <taxon>eudicotyledons</taxon>
        <taxon>Gunneridae</taxon>
        <taxon>Pentapetalae</taxon>
        <taxon>asterids</taxon>
        <taxon>lamiids</taxon>
        <taxon>Solanales</taxon>
        <taxon>Solanaceae</taxon>
        <taxon>Solanoideae</taxon>
        <taxon>Solaneae</taxon>
        <taxon>Solanum</taxon>
        <taxon>Solanum subgen. Lycopersicon</taxon>
    </lineage>
</organism>
<evidence type="ECO:0000256" key="1">
    <source>
        <dbReference type="ARBA" id="ARBA00004167"/>
    </source>
</evidence>